<dbReference type="EMBL" id="JASJOU010000001">
    <property type="protein sequence ID" value="MDJ1499600.1"/>
    <property type="molecule type" value="Genomic_DNA"/>
</dbReference>
<dbReference type="Proteomes" id="UP001232063">
    <property type="component" value="Unassembled WGS sequence"/>
</dbReference>
<name>A0AAE3R1A1_9BACT</name>
<evidence type="ECO:0008006" key="3">
    <source>
        <dbReference type="Google" id="ProtNLM"/>
    </source>
</evidence>
<dbReference type="AlphaFoldDB" id="A0AAE3R1A1"/>
<comment type="caution">
    <text evidence="1">The sequence shown here is derived from an EMBL/GenBank/DDBJ whole genome shotgun (WGS) entry which is preliminary data.</text>
</comment>
<accession>A0AAE3R1A1</accession>
<sequence>MKKNFYLFTLFVYVTFSSFKSDTTEQYLIRKWKFDAEATKKTIEKSFEAGSDPEADKFVKGMIDYFLNRLTGSTTEYQQGGILLTTLVDDQATKTIKGSWRIDKNTNELVLIENSTKKREERVKILSISNTRLELGIDGITKKGPLSIIYIATE</sequence>
<gene>
    <name evidence="1" type="ORF">QNI22_03040</name>
</gene>
<reference evidence="1" key="1">
    <citation type="submission" date="2023-05" db="EMBL/GenBank/DDBJ databases">
        <authorList>
            <person name="Zhang X."/>
        </authorList>
    </citation>
    <scope>NUCLEOTIDE SEQUENCE</scope>
    <source>
        <strain evidence="1">BD1B2-1</strain>
    </source>
</reference>
<evidence type="ECO:0000313" key="2">
    <source>
        <dbReference type="Proteomes" id="UP001232063"/>
    </source>
</evidence>
<proteinExistence type="predicted"/>
<organism evidence="1 2">
    <name type="scientific">Xanthocytophaga agilis</name>
    <dbReference type="NCBI Taxonomy" id="3048010"/>
    <lineage>
        <taxon>Bacteria</taxon>
        <taxon>Pseudomonadati</taxon>
        <taxon>Bacteroidota</taxon>
        <taxon>Cytophagia</taxon>
        <taxon>Cytophagales</taxon>
        <taxon>Rhodocytophagaceae</taxon>
        <taxon>Xanthocytophaga</taxon>
    </lineage>
</organism>
<keyword evidence="2" id="KW-1185">Reference proteome</keyword>
<protein>
    <recommendedName>
        <fullName evidence="3">Lipocalin-like domain-containing protein</fullName>
    </recommendedName>
</protein>
<dbReference type="RefSeq" id="WP_314509128.1">
    <property type="nucleotide sequence ID" value="NZ_JASJOU010000001.1"/>
</dbReference>
<evidence type="ECO:0000313" key="1">
    <source>
        <dbReference type="EMBL" id="MDJ1499600.1"/>
    </source>
</evidence>